<keyword evidence="7" id="KW-0479">Metal-binding</keyword>
<evidence type="ECO:0000256" key="3">
    <source>
        <dbReference type="ARBA" id="ARBA00022448"/>
    </source>
</evidence>
<evidence type="ECO:0000256" key="6">
    <source>
        <dbReference type="ARBA" id="ARBA00022692"/>
    </source>
</evidence>
<evidence type="ECO:0000313" key="13">
    <source>
        <dbReference type="EMBL" id="MBR8463362.1"/>
    </source>
</evidence>
<keyword evidence="9" id="KW-1133">Transmembrane helix</keyword>
<dbReference type="InterPro" id="IPR051174">
    <property type="entry name" value="Cytochrome_c-type_ET"/>
</dbReference>
<keyword evidence="6" id="KW-0812">Transmembrane</keyword>
<dbReference type="EC" id="1.7.2.2" evidence="13"/>
<dbReference type="NCBIfam" id="TIGR03153">
    <property type="entry name" value="cytochr_NrfH"/>
    <property type="match status" value="1"/>
</dbReference>
<dbReference type="Gene3D" id="1.10.3820.10">
    <property type="entry name" value="Di-heme elbow motif domain"/>
    <property type="match status" value="1"/>
</dbReference>
<evidence type="ECO:0000256" key="2">
    <source>
        <dbReference type="ARBA" id="ARBA00007395"/>
    </source>
</evidence>
<comment type="subcellular location">
    <subcellularLocation>
        <location evidence="1">Cell membrane</location>
    </subcellularLocation>
</comment>
<name>A0ABS5HIE1_9BACT</name>
<dbReference type="Pfam" id="PF03264">
    <property type="entry name" value="Cytochrom_NNT"/>
    <property type="match status" value="1"/>
</dbReference>
<organism evidence="13 14">
    <name type="scientific">Campylobacter anatolicus</name>
    <dbReference type="NCBI Taxonomy" id="2829105"/>
    <lineage>
        <taxon>Bacteria</taxon>
        <taxon>Pseudomonadati</taxon>
        <taxon>Campylobacterota</taxon>
        <taxon>Epsilonproteobacteria</taxon>
        <taxon>Campylobacterales</taxon>
        <taxon>Campylobacteraceae</taxon>
        <taxon>Campylobacter</taxon>
    </lineage>
</organism>
<keyword evidence="8" id="KW-0249">Electron transport</keyword>
<keyword evidence="13" id="KW-0560">Oxidoreductase</keyword>
<dbReference type="InterPro" id="IPR038266">
    <property type="entry name" value="NapC/NirT_cytc_sf"/>
</dbReference>
<keyword evidence="10" id="KW-0408">Iron</keyword>
<reference evidence="13 14" key="1">
    <citation type="submission" date="2021-04" db="EMBL/GenBank/DDBJ databases">
        <title>Molecular and phenotypic characterization and identification of bacterial isolates recovered from the Anatolian ground squirrels (Spermophilus xanthoprymnus) and which have the potential to form a new species in the Campylobacter genus.</title>
        <authorList>
            <person name="Aydin F."/>
            <person name="Abay S."/>
            <person name="Kayman T."/>
            <person name="Karakaya E."/>
            <person name="Mustak H.K."/>
            <person name="Mustak I.B."/>
            <person name="Bilgin N."/>
            <person name="Duzler A."/>
            <person name="Sahin O."/>
            <person name="Guran O."/>
            <person name="Saticioglu I.B."/>
        </authorList>
    </citation>
    <scope>NUCLEOTIDE SEQUENCE [LARGE SCALE GENOMIC DNA]</scope>
    <source>
        <strain evidence="14">faydin-G24</strain>
    </source>
</reference>
<evidence type="ECO:0000256" key="5">
    <source>
        <dbReference type="ARBA" id="ARBA00022617"/>
    </source>
</evidence>
<dbReference type="EMBL" id="JAGSSW010000002">
    <property type="protein sequence ID" value="MBR8463362.1"/>
    <property type="molecule type" value="Genomic_DNA"/>
</dbReference>
<dbReference type="Proteomes" id="UP000682951">
    <property type="component" value="Unassembled WGS sequence"/>
</dbReference>
<keyword evidence="14" id="KW-1185">Reference proteome</keyword>
<evidence type="ECO:0000256" key="8">
    <source>
        <dbReference type="ARBA" id="ARBA00022982"/>
    </source>
</evidence>
<evidence type="ECO:0000256" key="7">
    <source>
        <dbReference type="ARBA" id="ARBA00022723"/>
    </source>
</evidence>
<evidence type="ECO:0000256" key="4">
    <source>
        <dbReference type="ARBA" id="ARBA00022475"/>
    </source>
</evidence>
<dbReference type="RefSeq" id="WP_212139934.1">
    <property type="nucleotide sequence ID" value="NZ_JAGSSW010000002.1"/>
</dbReference>
<dbReference type="InterPro" id="IPR005126">
    <property type="entry name" value="NapC/NirT_cyt_c_N"/>
</dbReference>
<dbReference type="PANTHER" id="PTHR30333:SF1">
    <property type="entry name" value="CYTOCHROME C-TYPE PROTEIN NAPC"/>
    <property type="match status" value="1"/>
</dbReference>
<keyword evidence="5" id="KW-0349">Heme</keyword>
<proteinExistence type="inferred from homology"/>
<gene>
    <name evidence="13" type="primary">nrfH</name>
    <name evidence="13" type="ORF">KDD93_02095</name>
</gene>
<evidence type="ECO:0000256" key="11">
    <source>
        <dbReference type="ARBA" id="ARBA00023136"/>
    </source>
</evidence>
<keyword evidence="11" id="KW-0472">Membrane</keyword>
<sequence length="169" mass="18823">MPKLVVYASIAVCCFGIAMAIYTADISRFFMHLGSDSKACINCHNMNTAYTTWEHSIHGRNVVCIDCHLPRDFVSKYITKAKDGLHHVYMFTFDKYGQSIEISDSGAKTVQGNCIACHEIKTEAIVLNATMNAHKDKDDYCWRCHRDTAHSGIGGINMTPDALGVKNLK</sequence>
<evidence type="ECO:0000256" key="1">
    <source>
        <dbReference type="ARBA" id="ARBA00004236"/>
    </source>
</evidence>
<dbReference type="InterPro" id="IPR036280">
    <property type="entry name" value="Multihaem_cyt_sf"/>
</dbReference>
<protein>
    <submittedName>
        <fullName evidence="13">Cytochrome c nitrite reductase small subunit</fullName>
        <ecNumber evidence="13">1.7.2.2</ecNumber>
    </submittedName>
</protein>
<accession>A0ABS5HIE1</accession>
<keyword evidence="4" id="KW-1003">Cell membrane</keyword>
<evidence type="ECO:0000259" key="12">
    <source>
        <dbReference type="Pfam" id="PF03264"/>
    </source>
</evidence>
<dbReference type="GO" id="GO:0042279">
    <property type="term" value="F:nitrite reductase (cytochrome, ammonia-forming) activity"/>
    <property type="evidence" value="ECO:0007669"/>
    <property type="project" value="UniProtKB-EC"/>
</dbReference>
<comment type="similarity">
    <text evidence="2">Belongs to the NapC/NirT/NrfH family.</text>
</comment>
<evidence type="ECO:0000256" key="9">
    <source>
        <dbReference type="ARBA" id="ARBA00022989"/>
    </source>
</evidence>
<evidence type="ECO:0000313" key="14">
    <source>
        <dbReference type="Proteomes" id="UP000682951"/>
    </source>
</evidence>
<feature type="domain" description="NapC/NirT cytochrome c N-terminal" evidence="12">
    <location>
        <begin position="7"/>
        <end position="151"/>
    </location>
</feature>
<evidence type="ECO:0000256" key="10">
    <source>
        <dbReference type="ARBA" id="ARBA00023004"/>
    </source>
</evidence>
<comment type="caution">
    <text evidence="13">The sequence shown here is derived from an EMBL/GenBank/DDBJ whole genome shotgun (WGS) entry which is preliminary data.</text>
</comment>
<dbReference type="InterPro" id="IPR017571">
    <property type="entry name" value="NrfH"/>
</dbReference>
<dbReference type="PANTHER" id="PTHR30333">
    <property type="entry name" value="CYTOCHROME C-TYPE PROTEIN"/>
    <property type="match status" value="1"/>
</dbReference>
<dbReference type="SUPFAM" id="SSF48695">
    <property type="entry name" value="Multiheme cytochromes"/>
    <property type="match status" value="1"/>
</dbReference>
<keyword evidence="3" id="KW-0813">Transport</keyword>